<dbReference type="AlphaFoldDB" id="A0AAE6ZK14"/>
<dbReference type="Gene3D" id="3.40.50.720">
    <property type="entry name" value="NAD(P)-binding Rossmann-like Domain"/>
    <property type="match status" value="1"/>
</dbReference>
<proteinExistence type="predicted"/>
<reference evidence="7 8" key="1">
    <citation type="submission" date="2020-04" db="EMBL/GenBank/DDBJ databases">
        <authorList>
            <person name="Kittiwongwattana C."/>
        </authorList>
    </citation>
    <scope>NUCLEOTIDE SEQUENCE [LARGE SCALE GENOMIC DNA]</scope>
    <source>
        <strain evidence="6 8">1303</strain>
        <strain evidence="7">1310</strain>
    </source>
</reference>
<dbReference type="Gene3D" id="3.40.50.10860">
    <property type="entry name" value="Leucine Dehydrogenase, chain A, domain 1"/>
    <property type="match status" value="1"/>
</dbReference>
<dbReference type="InterPro" id="IPR022893">
    <property type="entry name" value="Shikimate_DH_fam"/>
</dbReference>
<dbReference type="GO" id="GO:0019632">
    <property type="term" value="P:shikimate metabolic process"/>
    <property type="evidence" value="ECO:0007669"/>
    <property type="project" value="TreeGrafter"/>
</dbReference>
<dbReference type="InterPro" id="IPR036291">
    <property type="entry name" value="NAD(P)-bd_dom_sf"/>
</dbReference>
<name>A0AAE6ZK14_9BACT</name>
<dbReference type="KEGG" id="coy:HF329_20585"/>
<dbReference type="GO" id="GO:0009423">
    <property type="term" value="P:chorismate biosynthetic process"/>
    <property type="evidence" value="ECO:0007669"/>
    <property type="project" value="TreeGrafter"/>
</dbReference>
<keyword evidence="3" id="KW-0057">Aromatic amino acid biosynthesis</keyword>
<reference evidence="5" key="2">
    <citation type="submission" date="2020-09" db="EMBL/GenBank/DDBJ databases">
        <authorList>
            <person name="Kittiwongwattana C."/>
        </authorList>
    </citation>
    <scope>NUCLEOTIDE SEQUENCE</scope>
    <source>
        <strain evidence="5">1310</strain>
    </source>
</reference>
<dbReference type="GO" id="GO:0050661">
    <property type="term" value="F:NADP binding"/>
    <property type="evidence" value="ECO:0007669"/>
    <property type="project" value="TreeGrafter"/>
</dbReference>
<comment type="pathway">
    <text evidence="1">Metabolic intermediate biosynthesis; chorismate biosynthesis; chorismate from D-erythrose 4-phosphate and phosphoenolpyruvate: step 4/7.</text>
</comment>
<protein>
    <submittedName>
        <fullName evidence="5">Shikimate dehydrogenase</fullName>
    </submittedName>
</protein>
<dbReference type="GO" id="GO:0009073">
    <property type="term" value="P:aromatic amino acid family biosynthetic process"/>
    <property type="evidence" value="ECO:0007669"/>
    <property type="project" value="UniProtKB-KW"/>
</dbReference>
<dbReference type="GO" id="GO:0004764">
    <property type="term" value="F:shikimate 3-dehydrogenase (NADP+) activity"/>
    <property type="evidence" value="ECO:0007669"/>
    <property type="project" value="InterPro"/>
</dbReference>
<dbReference type="InterPro" id="IPR013708">
    <property type="entry name" value="Shikimate_DH-bd_N"/>
</dbReference>
<dbReference type="EMBL" id="CP051204">
    <property type="protein sequence ID" value="QJB40100.1"/>
    <property type="molecule type" value="Genomic_DNA"/>
</dbReference>
<evidence type="ECO:0000313" key="8">
    <source>
        <dbReference type="Proteomes" id="UP000503144"/>
    </source>
</evidence>
<evidence type="ECO:0000313" key="7">
    <source>
        <dbReference type="Proteomes" id="UP000502421"/>
    </source>
</evidence>
<dbReference type="PANTHER" id="PTHR21089">
    <property type="entry name" value="SHIKIMATE DEHYDROGENASE"/>
    <property type="match status" value="1"/>
</dbReference>
<dbReference type="Pfam" id="PF08501">
    <property type="entry name" value="Shikimate_dh_N"/>
    <property type="match status" value="1"/>
</dbReference>
<evidence type="ECO:0000259" key="4">
    <source>
        <dbReference type="Pfam" id="PF08501"/>
    </source>
</evidence>
<dbReference type="InterPro" id="IPR046346">
    <property type="entry name" value="Aminoacid_DH-like_N_sf"/>
</dbReference>
<evidence type="ECO:0000256" key="3">
    <source>
        <dbReference type="ARBA" id="ARBA00023141"/>
    </source>
</evidence>
<dbReference type="SUPFAM" id="SSF51735">
    <property type="entry name" value="NAD(P)-binding Rossmann-fold domains"/>
    <property type="match status" value="1"/>
</dbReference>
<sequence>MKTYGLIGYPLSHSFSKGFFTRKFEEENIAGCQYETFPIPAITELPALLAQHPDLCGLNVTIPYKEQVIPYLDELSDAAANIGAVNCIRLKDGKKKGFNTDVIGFRHSLQPLLQPHHNRALVLGTGGAAKAVMYALQEMDIPYTVASRTPGNDTVAYKSLDQAAMEAHTLIVNTTPLGMYPNVDACPDIPYAFISSRHLLYDLVYNPAETLFLQKGAAQGAVIKNGHEMLILQAEASWDIWNE</sequence>
<dbReference type="GO" id="GO:0005829">
    <property type="term" value="C:cytosol"/>
    <property type="evidence" value="ECO:0007669"/>
    <property type="project" value="TreeGrafter"/>
</dbReference>
<evidence type="ECO:0000313" key="6">
    <source>
        <dbReference type="EMBL" id="QJB40100.1"/>
    </source>
</evidence>
<evidence type="ECO:0000313" key="5">
    <source>
        <dbReference type="EMBL" id="QJB33578.1"/>
    </source>
</evidence>
<dbReference type="EMBL" id="CP051205">
    <property type="protein sequence ID" value="QJB33578.1"/>
    <property type="molecule type" value="Genomic_DNA"/>
</dbReference>
<gene>
    <name evidence="6" type="ORF">HF324_20465</name>
    <name evidence="5" type="ORF">HF329_20585</name>
</gene>
<accession>A0AAE6ZK14</accession>
<dbReference type="Proteomes" id="UP000502421">
    <property type="component" value="Chromosome"/>
</dbReference>
<feature type="domain" description="Shikimate dehydrogenase substrate binding N-terminal" evidence="4">
    <location>
        <begin position="6"/>
        <end position="88"/>
    </location>
</feature>
<keyword evidence="8" id="KW-1185">Reference proteome</keyword>
<keyword evidence="2" id="KW-0560">Oxidoreductase</keyword>
<keyword evidence="3" id="KW-0028">Amino-acid biosynthesis</keyword>
<evidence type="ECO:0000256" key="2">
    <source>
        <dbReference type="ARBA" id="ARBA00023002"/>
    </source>
</evidence>
<organism evidence="5 7">
    <name type="scientific">Chitinophaga oryzae</name>
    <dbReference type="NCBI Taxonomy" id="2725414"/>
    <lineage>
        <taxon>Bacteria</taxon>
        <taxon>Pseudomonadati</taxon>
        <taxon>Bacteroidota</taxon>
        <taxon>Chitinophagia</taxon>
        <taxon>Chitinophagales</taxon>
        <taxon>Chitinophagaceae</taxon>
        <taxon>Chitinophaga</taxon>
    </lineage>
</organism>
<dbReference type="RefSeq" id="WP_168806890.1">
    <property type="nucleotide sequence ID" value="NZ_CP051204.2"/>
</dbReference>
<evidence type="ECO:0000256" key="1">
    <source>
        <dbReference type="ARBA" id="ARBA00004871"/>
    </source>
</evidence>
<dbReference type="CDD" id="cd01065">
    <property type="entry name" value="NAD_bind_Shikimate_DH"/>
    <property type="match status" value="1"/>
</dbReference>
<dbReference type="Proteomes" id="UP000503144">
    <property type="component" value="Chromosome"/>
</dbReference>
<dbReference type="SUPFAM" id="SSF53223">
    <property type="entry name" value="Aminoacid dehydrogenase-like, N-terminal domain"/>
    <property type="match status" value="1"/>
</dbReference>
<dbReference type="PANTHER" id="PTHR21089:SF1">
    <property type="entry name" value="BIFUNCTIONAL 3-DEHYDROQUINATE DEHYDRATASE_SHIKIMATE DEHYDROGENASE, CHLOROPLASTIC"/>
    <property type="match status" value="1"/>
</dbReference>